<gene>
    <name evidence="7 8 11" type="primary">xylB</name>
    <name evidence="11" type="ORF">PCC79_15155</name>
</gene>
<evidence type="ECO:0000256" key="5">
    <source>
        <dbReference type="ARBA" id="ARBA00022777"/>
    </source>
</evidence>
<protein>
    <recommendedName>
        <fullName evidence="7 8">Xylulose kinase</fullName>
        <shortName evidence="7 8">Xylulokinase</shortName>
        <ecNumber evidence="7 8">2.7.1.17</ecNumber>
    </recommendedName>
</protein>
<keyword evidence="2 7" id="KW-0859">Xylose metabolism</keyword>
<feature type="site" description="Important for activity" evidence="7">
    <location>
        <position position="8"/>
    </location>
</feature>
<evidence type="ECO:0000259" key="9">
    <source>
        <dbReference type="Pfam" id="PF00370"/>
    </source>
</evidence>
<dbReference type="Gene3D" id="3.30.420.40">
    <property type="match status" value="2"/>
</dbReference>
<keyword evidence="12" id="KW-1185">Reference proteome</keyword>
<evidence type="ECO:0000313" key="11">
    <source>
        <dbReference type="EMBL" id="WZW98208.1"/>
    </source>
</evidence>
<keyword evidence="7 8" id="KW-0119">Carbohydrate metabolism</keyword>
<evidence type="ECO:0000256" key="4">
    <source>
        <dbReference type="ARBA" id="ARBA00022741"/>
    </source>
</evidence>
<dbReference type="SUPFAM" id="SSF53067">
    <property type="entry name" value="Actin-like ATPase domain"/>
    <property type="match status" value="2"/>
</dbReference>
<feature type="binding site" evidence="7">
    <location>
        <begin position="71"/>
        <end position="72"/>
    </location>
    <ligand>
        <name>substrate</name>
    </ligand>
</feature>
<keyword evidence="3 7" id="KW-0808">Transferase</keyword>
<comment type="function">
    <text evidence="7">Catalyzes the phosphorylation of D-xylulose to D-xylulose 5-phosphate.</text>
</comment>
<organism evidence="11 12">
    <name type="scientific">Propioniciclava soli</name>
    <dbReference type="NCBI Taxonomy" id="2775081"/>
    <lineage>
        <taxon>Bacteria</taxon>
        <taxon>Bacillati</taxon>
        <taxon>Actinomycetota</taxon>
        <taxon>Actinomycetes</taxon>
        <taxon>Propionibacteriales</taxon>
        <taxon>Propionibacteriaceae</taxon>
        <taxon>Propioniciclava</taxon>
    </lineage>
</organism>
<dbReference type="InterPro" id="IPR018485">
    <property type="entry name" value="FGGY_C"/>
</dbReference>
<dbReference type="InterPro" id="IPR043129">
    <property type="entry name" value="ATPase_NBD"/>
</dbReference>
<dbReference type="PIRSF" id="PIRSF000538">
    <property type="entry name" value="GlpK"/>
    <property type="match status" value="1"/>
</dbReference>
<comment type="catalytic activity">
    <reaction evidence="7 8">
        <text>D-xylulose + ATP = D-xylulose 5-phosphate + ADP + H(+)</text>
        <dbReference type="Rhea" id="RHEA:10964"/>
        <dbReference type="ChEBI" id="CHEBI:15378"/>
        <dbReference type="ChEBI" id="CHEBI:17140"/>
        <dbReference type="ChEBI" id="CHEBI:30616"/>
        <dbReference type="ChEBI" id="CHEBI:57737"/>
        <dbReference type="ChEBI" id="CHEBI:456216"/>
        <dbReference type="EC" id="2.7.1.17"/>
    </reaction>
</comment>
<evidence type="ECO:0000256" key="7">
    <source>
        <dbReference type="HAMAP-Rule" id="MF_02220"/>
    </source>
</evidence>
<dbReference type="InterPro" id="IPR006000">
    <property type="entry name" value="Xylulokinase"/>
</dbReference>
<evidence type="ECO:0000259" key="10">
    <source>
        <dbReference type="Pfam" id="PF02782"/>
    </source>
</evidence>
<feature type="active site" description="Proton acceptor" evidence="7">
    <location>
        <position position="230"/>
    </location>
</feature>
<evidence type="ECO:0000313" key="12">
    <source>
        <dbReference type="Proteomes" id="UP001434337"/>
    </source>
</evidence>
<dbReference type="PANTHER" id="PTHR43095:SF5">
    <property type="entry name" value="XYLULOSE KINASE"/>
    <property type="match status" value="1"/>
</dbReference>
<dbReference type="PANTHER" id="PTHR43095">
    <property type="entry name" value="SUGAR KINASE"/>
    <property type="match status" value="1"/>
</dbReference>
<feature type="domain" description="Carbohydrate kinase FGGY N-terminal" evidence="9">
    <location>
        <begin position="4"/>
        <end position="209"/>
    </location>
</feature>
<dbReference type="Proteomes" id="UP001434337">
    <property type="component" value="Chromosome"/>
</dbReference>
<evidence type="ECO:0000256" key="1">
    <source>
        <dbReference type="ARBA" id="ARBA00009156"/>
    </source>
</evidence>
<dbReference type="EC" id="2.7.1.17" evidence="7 8"/>
<evidence type="ECO:0000256" key="8">
    <source>
        <dbReference type="RuleBase" id="RU364073"/>
    </source>
</evidence>
<dbReference type="Pfam" id="PF02782">
    <property type="entry name" value="FGGY_C"/>
    <property type="match status" value="1"/>
</dbReference>
<keyword evidence="5 7" id="KW-0418">Kinase</keyword>
<evidence type="ECO:0000256" key="3">
    <source>
        <dbReference type="ARBA" id="ARBA00022679"/>
    </source>
</evidence>
<dbReference type="EMBL" id="CP115965">
    <property type="protein sequence ID" value="WZW98208.1"/>
    <property type="molecule type" value="Genomic_DNA"/>
</dbReference>
<feature type="domain" description="Carbohydrate kinase FGGY C-terminal" evidence="10">
    <location>
        <begin position="247"/>
        <end position="427"/>
    </location>
</feature>
<keyword evidence="4 7" id="KW-0547">Nucleotide-binding</keyword>
<dbReference type="Pfam" id="PF00370">
    <property type="entry name" value="FGGY_N"/>
    <property type="match status" value="1"/>
</dbReference>
<dbReference type="InterPro" id="IPR018484">
    <property type="entry name" value="FGGY_N"/>
</dbReference>
<keyword evidence="6 7" id="KW-0067">ATP-binding</keyword>
<dbReference type="RefSeq" id="WP_232547245.1">
    <property type="nucleotide sequence ID" value="NZ_CP115965.1"/>
</dbReference>
<evidence type="ECO:0000256" key="2">
    <source>
        <dbReference type="ARBA" id="ARBA00022629"/>
    </source>
</evidence>
<dbReference type="HAMAP" id="MF_02220">
    <property type="entry name" value="XylB"/>
    <property type="match status" value="1"/>
</dbReference>
<reference evidence="11 12" key="1">
    <citation type="journal article" date="2023" name="Environ Microbiome">
        <title>A coral-associated actinobacterium mitigates coral bleaching under heat stress.</title>
        <authorList>
            <person name="Li J."/>
            <person name="Zou Y."/>
            <person name="Li Q."/>
            <person name="Zhang J."/>
            <person name="Bourne D.G."/>
            <person name="Lyu Y."/>
            <person name="Liu C."/>
            <person name="Zhang S."/>
        </authorList>
    </citation>
    <scope>NUCLEOTIDE SEQUENCE [LARGE SCALE GENOMIC DNA]</scope>
    <source>
        <strain evidence="11 12">SCSIO 13291</strain>
    </source>
</reference>
<dbReference type="GO" id="GO:0004856">
    <property type="term" value="F:D-xylulokinase activity"/>
    <property type="evidence" value="ECO:0007669"/>
    <property type="project" value="UniProtKB-EC"/>
</dbReference>
<accession>A0ABZ3C6A6</accession>
<evidence type="ECO:0000256" key="6">
    <source>
        <dbReference type="ARBA" id="ARBA00022840"/>
    </source>
</evidence>
<comment type="similarity">
    <text evidence="1 7 8">Belongs to the FGGY kinase family.</text>
</comment>
<proteinExistence type="inferred from homology"/>
<dbReference type="NCBIfam" id="TIGR01312">
    <property type="entry name" value="XylB"/>
    <property type="match status" value="1"/>
</dbReference>
<dbReference type="CDD" id="cd07809">
    <property type="entry name" value="ASKHA_NBD_FGGY_BaXK-like"/>
    <property type="match status" value="1"/>
</dbReference>
<dbReference type="InterPro" id="IPR050406">
    <property type="entry name" value="FGGY_Carb_Kinase"/>
</dbReference>
<dbReference type="InterPro" id="IPR000577">
    <property type="entry name" value="Carb_kinase_FGGY"/>
</dbReference>
<name>A0ABZ3C6A6_9ACTN</name>
<sequence length="468" mass="47117">MTLVAGIDSSTQSVKVLVVDAESGAVVRQGRAAHPDGTEVAPSAWWTALGEAMESAGGLDDVAAVSVGGQQHGMVALDASGAVIRDALLWNDTRSAPAASDLTEELGGPQAWVDAVGSVPVASLTATKLRWLADAEPDHAAAVAAVALPHDWLTWQLAGAPGIEALVTDRSDASGTAYFDAVGNAYRRDLLGLALRRDAADVVLPRVLGPAESGLAMATSGAPLGPGCGDNAGAALGLGLTPGETSLSLGTSGVVAVVSTTPVADASGAINGFADATGEYLPLACTLNAAQVFDVFARLLGVDHRALGELALSAEPGAGGLVLLPLFNGERTPNLPDATASLRHMTMANSTRANLARAAFEGVLGHMAYALDAVRSFGVAVERVSLVGGAAKSAAIRQLAPSILGVEVVVPPDGEYVALGAAKQAAWVASGAAEVPVWPLAGVETLAGDDTPFIRQRFAEALAEAEGV</sequence>